<evidence type="ECO:0000313" key="6">
    <source>
        <dbReference type="EMBL" id="MCQ4637051.1"/>
    </source>
</evidence>
<dbReference type="SUPFAM" id="SSF102735">
    <property type="entry name" value="Trigger factor ribosome-binding domain"/>
    <property type="match status" value="1"/>
</dbReference>
<dbReference type="Pfam" id="PF05697">
    <property type="entry name" value="Trigger_N"/>
    <property type="match status" value="1"/>
</dbReference>
<dbReference type="EMBL" id="JANFXK010000010">
    <property type="protein sequence ID" value="MCQ4637051.1"/>
    <property type="molecule type" value="Genomic_DNA"/>
</dbReference>
<keyword evidence="1" id="KW-0697">Rotamase</keyword>
<evidence type="ECO:0000259" key="5">
    <source>
        <dbReference type="Pfam" id="PF05698"/>
    </source>
</evidence>
<keyword evidence="2" id="KW-0413">Isomerase</keyword>
<dbReference type="SUPFAM" id="SSF109998">
    <property type="entry name" value="Triger factor/SurA peptide-binding domain-like"/>
    <property type="match status" value="1"/>
</dbReference>
<dbReference type="InterPro" id="IPR008881">
    <property type="entry name" value="Trigger_fac_ribosome-bd_bac"/>
</dbReference>
<feature type="domain" description="Trigger factor ribosome-binding bacterial" evidence="4">
    <location>
        <begin position="17"/>
        <end position="88"/>
    </location>
</feature>
<reference evidence="6 7" key="1">
    <citation type="submission" date="2022-06" db="EMBL/GenBank/DDBJ databases">
        <title>Isolation of gut microbiota from human fecal samples.</title>
        <authorList>
            <person name="Pamer E.G."/>
            <person name="Barat B."/>
            <person name="Waligurski E."/>
            <person name="Medina S."/>
            <person name="Paddock L."/>
            <person name="Mostad J."/>
        </authorList>
    </citation>
    <scope>NUCLEOTIDE SEQUENCE [LARGE SCALE GENOMIC DNA]</scope>
    <source>
        <strain evidence="6 7">SL.3.17</strain>
    </source>
</reference>
<feature type="domain" description="Trigger factor C-terminal" evidence="5">
    <location>
        <begin position="227"/>
        <end position="317"/>
    </location>
</feature>
<evidence type="ECO:0000256" key="2">
    <source>
        <dbReference type="ARBA" id="ARBA00023235"/>
    </source>
</evidence>
<dbReference type="InterPro" id="IPR027304">
    <property type="entry name" value="Trigger_fact/SurA_dom_sf"/>
</dbReference>
<dbReference type="InterPro" id="IPR036611">
    <property type="entry name" value="Trigger_fac_ribosome-bd_sf"/>
</dbReference>
<protein>
    <submittedName>
        <fullName evidence="6">Trigger factor family protein</fullName>
    </submittedName>
</protein>
<dbReference type="InterPro" id="IPR037041">
    <property type="entry name" value="Trigger_fac_C_sf"/>
</dbReference>
<comment type="caution">
    <text evidence="6">The sequence shown here is derived from an EMBL/GenBank/DDBJ whole genome shotgun (WGS) entry which is preliminary data.</text>
</comment>
<dbReference type="Pfam" id="PF05698">
    <property type="entry name" value="Trigger_C"/>
    <property type="match status" value="1"/>
</dbReference>
<dbReference type="Gene3D" id="1.10.3120.10">
    <property type="entry name" value="Trigger factor, C-terminal domain"/>
    <property type="match status" value="1"/>
</dbReference>
<name>A0ABT1RPF9_9FIRM</name>
<evidence type="ECO:0000256" key="3">
    <source>
        <dbReference type="ARBA" id="ARBA00024849"/>
    </source>
</evidence>
<dbReference type="RefSeq" id="WP_256132245.1">
    <property type="nucleotide sequence ID" value="NZ_JANFXK010000010.1"/>
</dbReference>
<proteinExistence type="predicted"/>
<organism evidence="6 7">
    <name type="scientific">Anaerovorax odorimutans</name>
    <dbReference type="NCBI Taxonomy" id="109327"/>
    <lineage>
        <taxon>Bacteria</taxon>
        <taxon>Bacillati</taxon>
        <taxon>Bacillota</taxon>
        <taxon>Clostridia</taxon>
        <taxon>Peptostreptococcales</taxon>
        <taxon>Anaerovoracaceae</taxon>
        <taxon>Anaerovorax</taxon>
    </lineage>
</organism>
<dbReference type="InterPro" id="IPR008880">
    <property type="entry name" value="Trigger_fac_C"/>
</dbReference>
<dbReference type="Gene3D" id="3.30.70.1050">
    <property type="entry name" value="Trigger factor ribosome-binding domain"/>
    <property type="match status" value="1"/>
</dbReference>
<gene>
    <name evidence="6" type="ORF">NE619_09965</name>
</gene>
<comment type="function">
    <text evidence="3">Involved in protein export. Acts as a chaperone by maintaining the newly synthesized protein in an open conformation. Functions as a peptidyl-prolyl cis-trans isomerase.</text>
</comment>
<accession>A0ABT1RPF9</accession>
<evidence type="ECO:0000313" key="7">
    <source>
        <dbReference type="Proteomes" id="UP001524502"/>
    </source>
</evidence>
<dbReference type="Proteomes" id="UP001524502">
    <property type="component" value="Unassembled WGS sequence"/>
</dbReference>
<evidence type="ECO:0000259" key="4">
    <source>
        <dbReference type="Pfam" id="PF05697"/>
    </source>
</evidence>
<keyword evidence="7" id="KW-1185">Reference proteome</keyword>
<evidence type="ECO:0000256" key="1">
    <source>
        <dbReference type="ARBA" id="ARBA00023110"/>
    </source>
</evidence>
<sequence>MTVTIQAAPDEYRMAAGESIETAVQLFFDRFLAAEKLRIIGKPQVTEVCCPPDKSLEFTVKADLYPEVRLGQYKGIQASVKREENEMAFMDQVLNIACDNMDADVTEPLIAQKLDAMIAQEKLNIHQDSIYYLLADTTAVLTDVYHIAGSYRPAEQVKAEALDIMLQAVSSDNQEQEVPFIKAQMKAMAARYNDLSEDFDRQIDEAFERRRTKKAAMTGDDIADEAFTAYLGTIGLDEEKLRKERRREAVRAVRCDLLFDAVAQAERLTVYQDEMDAELNQIARQYQMELEDVIEGVDPEPIRWKLLRDRACKLILESAVCGDNA</sequence>